<dbReference type="Proteomes" id="UP000243217">
    <property type="component" value="Unassembled WGS sequence"/>
</dbReference>
<dbReference type="CDD" id="cd22997">
    <property type="entry name" value="GT_LH"/>
    <property type="match status" value="3"/>
</dbReference>
<proteinExistence type="predicted"/>
<dbReference type="OrthoDB" id="69177at2759"/>
<dbReference type="EMBL" id="JNBS01000434">
    <property type="protein sequence ID" value="OQS05646.1"/>
    <property type="molecule type" value="Genomic_DNA"/>
</dbReference>
<comment type="caution">
    <text evidence="1">The sequence shown here is derived from an EMBL/GenBank/DDBJ whole genome shotgun (WGS) entry which is preliminary data.</text>
</comment>
<dbReference type="AlphaFoldDB" id="A0A1W0A5U7"/>
<sequence length="1140" mass="129116">MKTDETKSDICLMASTLFQYGHELKVLAWNHSDAFFDGTSCGEPCEPNLDNNYRLGQQKKLYWLLHYVLHSPDLHDDDLILFNDAWDVIVQDDPIHLPQIFLNHTNGTRGIIFNSEPSCGDSFNRKDEYGEEVRKLHFPVHLNNAHIRHNISGNHVCDMIAAKTALNTHLRGPNWSLGSGGFLGDVLSARAFLSKVYSLVIEHERQVQANDVIPFDGDQIFFHLAYIDSPEINVKVDANSQIFLVLSYLISDGDLQHFYQDTGCSYEYMLDNKPSNLSWLGAPPLFLHFPGEFKHYFSMCKGFAARYRKKLSPGKYLIDIDRGNTHMAHFTTVHMNERLTSTKAIFAVLVLMSLFMLSNVTLLSQPQLPHQVIESNDDTQHLRHKPHFRPRKLRFLTLADLPKPQICVMASALYEQGYPLDVLAWNNSEKFFDGTSCGDPCTPNTDNNFRHGQQKKLYWLVHYFQNHPDLHDDDLVLYNDAWDVIVQDDISRLPDLFLKHTNGKRGVIFNSEPACGDSFAAKDEYAKILRETEFEVRLDTTYPPRKVFGESICNLIAAKTALNTKVAGPNWSLGSGGILGDVRSIRAFLARVEQVRQEHEDLVASGTSVSFQGDQIAFQLAYVRFPEINAKVDASGEIFLVLSYLVAQGDLEYFDPNDGCTSGFLHNNKPSTLTWFQGTPVFIHFPGDYKKLFGSCEELAAVSVRAVSPGKYFNDIDRTSKVAIHDVCPNFKSHFHISLHMTEKRASFTNWLMASRWFLGCLVLGTLWIMILDWRAADAAAKASITFRDRQKEVLNVISVRSNHSTGSFVPGKLRILTLADDPKGTICSLAASIYQQGHVLEVMAWNYSDTFFDGTTCGTRCRTPEGGGNFRFGQEKKLFWLENYFEKKPDLHDNDLVLFTDAWDVIVNGDTSMLPELFLRQTNHERGVIFNGEPSCGDSFTLPTEYGDKLRDRNWRIQLDVNMAPRNVTGRYMCNAIAAKTLSTSFVQGPNWSLGSGGILGDVKSIREFLRRVHQVRSEQEKEYKADPEHSFLFEGDQILFQLAYLQYPEINAKVDASGEIFFVLSSLIAPGDFNEFSPHSGCTSNYMAHGIPSRFAWNQVAPVFFHFPGDFKAMYGSCADPTGNYRQRQGEGQFFLDI</sequence>
<organism evidence="1 2">
    <name type="scientific">Thraustotheca clavata</name>
    <dbReference type="NCBI Taxonomy" id="74557"/>
    <lineage>
        <taxon>Eukaryota</taxon>
        <taxon>Sar</taxon>
        <taxon>Stramenopiles</taxon>
        <taxon>Oomycota</taxon>
        <taxon>Saprolegniomycetes</taxon>
        <taxon>Saprolegniales</taxon>
        <taxon>Achlyaceae</taxon>
        <taxon>Thraustotheca</taxon>
    </lineage>
</organism>
<accession>A0A1W0A5U7</accession>
<reference evidence="1 2" key="1">
    <citation type="journal article" date="2014" name="Genome Biol. Evol.">
        <title>The secreted proteins of Achlya hypogyna and Thraustotheca clavata identify the ancestral oomycete secretome and reveal gene acquisitions by horizontal gene transfer.</title>
        <authorList>
            <person name="Misner I."/>
            <person name="Blouin N."/>
            <person name="Leonard G."/>
            <person name="Richards T.A."/>
            <person name="Lane C.E."/>
        </authorList>
    </citation>
    <scope>NUCLEOTIDE SEQUENCE [LARGE SCALE GENOMIC DNA]</scope>
    <source>
        <strain evidence="1 2">ATCC 34112</strain>
    </source>
</reference>
<evidence type="ECO:0000313" key="2">
    <source>
        <dbReference type="Proteomes" id="UP000243217"/>
    </source>
</evidence>
<gene>
    <name evidence="1" type="ORF">THRCLA_20562</name>
</gene>
<feature type="non-terminal residue" evidence="1">
    <location>
        <position position="1140"/>
    </location>
</feature>
<name>A0A1W0A5U7_9STRA</name>
<keyword evidence="2" id="KW-1185">Reference proteome</keyword>
<protein>
    <submittedName>
        <fullName evidence="1">Uncharacterized protein</fullName>
    </submittedName>
</protein>
<evidence type="ECO:0000313" key="1">
    <source>
        <dbReference type="EMBL" id="OQS05646.1"/>
    </source>
</evidence>